<dbReference type="InterPro" id="IPR010730">
    <property type="entry name" value="HET"/>
</dbReference>
<evidence type="ECO:0000313" key="3">
    <source>
        <dbReference type="Proteomes" id="UP000813461"/>
    </source>
</evidence>
<dbReference type="PANTHER" id="PTHR33112">
    <property type="entry name" value="DOMAIN PROTEIN, PUTATIVE-RELATED"/>
    <property type="match status" value="1"/>
</dbReference>
<evidence type="ECO:0000313" key="2">
    <source>
        <dbReference type="EMBL" id="KAH7089809.1"/>
    </source>
</evidence>
<gene>
    <name evidence="2" type="ORF">FB567DRAFT_627097</name>
</gene>
<dbReference type="AlphaFoldDB" id="A0A8K0W0E3"/>
<organism evidence="2 3">
    <name type="scientific">Paraphoma chrysanthemicola</name>
    <dbReference type="NCBI Taxonomy" id="798071"/>
    <lineage>
        <taxon>Eukaryota</taxon>
        <taxon>Fungi</taxon>
        <taxon>Dikarya</taxon>
        <taxon>Ascomycota</taxon>
        <taxon>Pezizomycotina</taxon>
        <taxon>Dothideomycetes</taxon>
        <taxon>Pleosporomycetidae</taxon>
        <taxon>Pleosporales</taxon>
        <taxon>Pleosporineae</taxon>
        <taxon>Phaeosphaeriaceae</taxon>
        <taxon>Paraphoma</taxon>
    </lineage>
</organism>
<dbReference type="Proteomes" id="UP000813461">
    <property type="component" value="Unassembled WGS sequence"/>
</dbReference>
<sequence>MMLGWSLGSHNFRKEPTPSETLCVRCSSINFREMFDEPFKMQNHTGQGIHNIIDLVSIEADAEASGCHLCRLFSQVRLQSQEDKEDNKRYTISVFSSVYMNSVRRHNDELFDTPVLAILPSDDTIRQLEKVPLELQFIYPTSLSRNSAEAILGRKVPAYLDYGILTNWIRFCCENHRETCGAEVGDLLPVPGFRLIDCSTGKIIPAPAGVEFVALSYVWGIAPIPPGTSYDQIPDSASLVIRDAMIVTSNIGYRYLWVDRYCIPQDDDRVKHHQIRRMDLIYQQAQLTIICAAGRDASDGIPGVSSVPRTPQPQADLPGVSLVSSLPSPQYEVNRSKWATRGWTYQEGLLSRRCLLFTQHQASFQCQTNYYPFESVNEPAFTRPRPQLTGYPTSRANNPLPLKFSVTASAVRDCLNEYSKRKLTYDSDTLNAIAGVLNAFVARNVLDGQVWGIPVIRGLSYHRSGGKTFRLMPFSDRVAHGLCWAQKPNTASIAQNFIRRRGGFPSWSWVGWVGLHSWEYLTPVHDGIGWPSNQPSVEPSHYPCTITFVLKNGTRITLGHEQIDAPFDLDMQGMPYLLIEAWSFNLRFTERRDHEISTCSWEIDDPEDTKFGPMLWIGLVRWNKDHEHEPAFHEHILNSTWTALLIGQGITYSGLDILVVEKVGDHFERAGILRLIDHRPKRTRPDIATLGGAEMRKKIFMLG</sequence>
<dbReference type="PANTHER" id="PTHR33112:SF1">
    <property type="entry name" value="HETEROKARYON INCOMPATIBILITY DOMAIN-CONTAINING PROTEIN"/>
    <property type="match status" value="1"/>
</dbReference>
<accession>A0A8K0W0E3</accession>
<feature type="domain" description="Heterokaryon incompatibility" evidence="1">
    <location>
        <begin position="212"/>
        <end position="347"/>
    </location>
</feature>
<dbReference type="Pfam" id="PF06985">
    <property type="entry name" value="HET"/>
    <property type="match status" value="1"/>
</dbReference>
<name>A0A8K0W0E3_9PLEO</name>
<evidence type="ECO:0000259" key="1">
    <source>
        <dbReference type="Pfam" id="PF06985"/>
    </source>
</evidence>
<dbReference type="OrthoDB" id="5428863at2759"/>
<protein>
    <submittedName>
        <fullName evidence="2">Heterokaryon incompatibility protein-domain-containing protein</fullName>
    </submittedName>
</protein>
<comment type="caution">
    <text evidence="2">The sequence shown here is derived from an EMBL/GenBank/DDBJ whole genome shotgun (WGS) entry which is preliminary data.</text>
</comment>
<reference evidence="2" key="1">
    <citation type="journal article" date="2021" name="Nat. Commun.">
        <title>Genetic determinants of endophytism in the Arabidopsis root mycobiome.</title>
        <authorList>
            <person name="Mesny F."/>
            <person name="Miyauchi S."/>
            <person name="Thiergart T."/>
            <person name="Pickel B."/>
            <person name="Atanasova L."/>
            <person name="Karlsson M."/>
            <person name="Huettel B."/>
            <person name="Barry K.W."/>
            <person name="Haridas S."/>
            <person name="Chen C."/>
            <person name="Bauer D."/>
            <person name="Andreopoulos W."/>
            <person name="Pangilinan J."/>
            <person name="LaButti K."/>
            <person name="Riley R."/>
            <person name="Lipzen A."/>
            <person name="Clum A."/>
            <person name="Drula E."/>
            <person name="Henrissat B."/>
            <person name="Kohler A."/>
            <person name="Grigoriev I.V."/>
            <person name="Martin F.M."/>
            <person name="Hacquard S."/>
        </authorList>
    </citation>
    <scope>NUCLEOTIDE SEQUENCE</scope>
    <source>
        <strain evidence="2">MPI-SDFR-AT-0120</strain>
    </source>
</reference>
<dbReference type="EMBL" id="JAGMVJ010000006">
    <property type="protein sequence ID" value="KAH7089809.1"/>
    <property type="molecule type" value="Genomic_DNA"/>
</dbReference>
<keyword evidence="3" id="KW-1185">Reference proteome</keyword>
<proteinExistence type="predicted"/>